<dbReference type="EMBL" id="CP000837">
    <property type="protein sequence ID" value="ADE32368.1"/>
    <property type="molecule type" value="Genomic_DNA"/>
</dbReference>
<accession>D5AEX5</accession>
<evidence type="ECO:0000313" key="2">
    <source>
        <dbReference type="Proteomes" id="UP000002359"/>
    </source>
</evidence>
<organism evidence="1 2">
    <name type="scientific">Streptococcus suis (strain GZ1)</name>
    <dbReference type="NCBI Taxonomy" id="423211"/>
    <lineage>
        <taxon>Bacteria</taxon>
        <taxon>Bacillati</taxon>
        <taxon>Bacillota</taxon>
        <taxon>Bacilli</taxon>
        <taxon>Lactobacillales</taxon>
        <taxon>Streptococcaceae</taxon>
        <taxon>Streptococcus</taxon>
    </lineage>
</organism>
<dbReference type="Proteomes" id="UP000002359">
    <property type="component" value="Chromosome"/>
</dbReference>
<evidence type="ECO:0000313" key="1">
    <source>
        <dbReference type="EMBL" id="ADE32368.1"/>
    </source>
</evidence>
<gene>
    <name evidence="1" type="ordered locus">SSGZ1_1912</name>
</gene>
<reference evidence="1 2" key="1">
    <citation type="journal article" date="2009" name="J. Infect. Dis.">
        <title>Clinical, experimental, and genomic differences between intermediately pathogenic, highly pathogenic, and epidemic Streptococcus suis.</title>
        <authorList>
            <person name="Ye C."/>
            <person name="Zheng H."/>
            <person name="Zhang J."/>
            <person name="Jing H."/>
            <person name="Wang L."/>
            <person name="Xiong Y."/>
            <person name="Wang W."/>
            <person name="Zhou Z."/>
            <person name="Sun Q."/>
            <person name="Luo X."/>
            <person name="Du H."/>
            <person name="Gottschalk M."/>
            <person name="Xu J."/>
        </authorList>
    </citation>
    <scope>NUCLEOTIDE SEQUENCE [LARGE SCALE GENOMIC DNA]</scope>
    <source>
        <strain evidence="1 2">GZ1</strain>
    </source>
</reference>
<proteinExistence type="predicted"/>
<dbReference type="KEGG" id="ssw:SSGZ1_1912"/>
<protein>
    <submittedName>
        <fullName evidence="1">Uncharacterized protein</fullName>
    </submittedName>
</protein>
<dbReference type="HOGENOM" id="CLU_3258454_0_0_9"/>
<name>D5AEX5_STRGZ</name>
<dbReference type="PATRIC" id="fig|423211.3.peg.1883"/>
<dbReference type="AlphaFoldDB" id="D5AEX5"/>
<sequence>MNKQSLCRDSPRNCFSLTLEIKSEVKKLDIGFVKKITAIRIL</sequence>